<keyword evidence="2" id="KW-1185">Reference proteome</keyword>
<dbReference type="RefSeq" id="WP_371841488.1">
    <property type="nucleotide sequence ID" value="NZ_JBGMEK010000121.1"/>
</dbReference>
<name>A0ABV4P5M3_9GAMM</name>
<protein>
    <submittedName>
        <fullName evidence="1">Uncharacterized protein</fullName>
    </submittedName>
</protein>
<dbReference type="EMBL" id="JBGMEK010000121">
    <property type="protein sequence ID" value="MFA0813676.1"/>
    <property type="molecule type" value="Genomic_DNA"/>
</dbReference>
<comment type="caution">
    <text evidence="1">The sequence shown here is derived from an EMBL/GenBank/DDBJ whole genome shotgun (WGS) entry which is preliminary data.</text>
</comment>
<accession>A0ABV4P5M3</accession>
<organism evidence="1 2">
    <name type="scientific">Microbulbifer epialgicus</name>
    <dbReference type="NCBI Taxonomy" id="393907"/>
    <lineage>
        <taxon>Bacteria</taxon>
        <taxon>Pseudomonadati</taxon>
        <taxon>Pseudomonadota</taxon>
        <taxon>Gammaproteobacteria</taxon>
        <taxon>Cellvibrionales</taxon>
        <taxon>Microbulbiferaceae</taxon>
        <taxon>Microbulbifer</taxon>
    </lineage>
</organism>
<reference evidence="1 2" key="1">
    <citation type="submission" date="2024-08" db="EMBL/GenBank/DDBJ databases">
        <authorList>
            <person name="Ishaq N."/>
        </authorList>
    </citation>
    <scope>NUCLEOTIDE SEQUENCE [LARGE SCALE GENOMIC DNA]</scope>
    <source>
        <strain evidence="1 2">DSM 18651</strain>
    </source>
</reference>
<evidence type="ECO:0000313" key="1">
    <source>
        <dbReference type="EMBL" id="MFA0813676.1"/>
    </source>
</evidence>
<proteinExistence type="predicted"/>
<dbReference type="Proteomes" id="UP001569428">
    <property type="component" value="Unassembled WGS sequence"/>
</dbReference>
<gene>
    <name evidence="1" type="ORF">ACCI49_22565</name>
</gene>
<sequence>MRAEVDNFDPPDLIDAPEKIVFFQEMLQKLKEIHGWKVESKIGDVPQMRCRTQHLVNNRPRRYCHAVIARDQKTSIQVLEIELTNKTKKDGTKESESLSTLFFRAGDTKSTYLGILDELMTSYKDEGLNAMNWKLYCRKYFRSGVFGTSR</sequence>
<evidence type="ECO:0000313" key="2">
    <source>
        <dbReference type="Proteomes" id="UP001569428"/>
    </source>
</evidence>